<gene>
    <name evidence="1" type="ORF">ZHAS_00005085</name>
</gene>
<dbReference type="EMBL" id="ATLV01013356">
    <property type="status" value="NOT_ANNOTATED_CDS"/>
    <property type="molecule type" value="Genomic_DNA"/>
</dbReference>
<evidence type="ECO:0000313" key="2">
    <source>
        <dbReference type="EnsemblMetazoa" id="ASIC005085-PA"/>
    </source>
</evidence>
<organism evidence="1">
    <name type="scientific">Anopheles sinensis</name>
    <name type="common">Mosquito</name>
    <dbReference type="NCBI Taxonomy" id="74873"/>
    <lineage>
        <taxon>Eukaryota</taxon>
        <taxon>Metazoa</taxon>
        <taxon>Ecdysozoa</taxon>
        <taxon>Arthropoda</taxon>
        <taxon>Hexapoda</taxon>
        <taxon>Insecta</taxon>
        <taxon>Pterygota</taxon>
        <taxon>Neoptera</taxon>
        <taxon>Endopterygota</taxon>
        <taxon>Diptera</taxon>
        <taxon>Nematocera</taxon>
        <taxon>Culicoidea</taxon>
        <taxon>Culicidae</taxon>
        <taxon>Anophelinae</taxon>
        <taxon>Anopheles</taxon>
    </lineage>
</organism>
<sequence>MHGTLHGNRFRGLLQTSGQQRMGTGWAAIRRWDRCGNFKSQQVPSLRRAFSHTLNPLSSRSIRRFADGRAQLFLPVDTEPEACALFESATEDGFWPTGVMIMLMTDR</sequence>
<dbReference type="Proteomes" id="UP000030765">
    <property type="component" value="Unassembled WGS sequence"/>
</dbReference>
<dbReference type="EMBL" id="KE524854">
    <property type="protein sequence ID" value="KFB37769.1"/>
    <property type="molecule type" value="Genomic_DNA"/>
</dbReference>
<dbReference type="AlphaFoldDB" id="A0A084VIH5"/>
<dbReference type="EnsemblMetazoa" id="ASIC005085-RA">
    <property type="protein sequence ID" value="ASIC005085-PA"/>
    <property type="gene ID" value="ASIC005085"/>
</dbReference>
<reference evidence="1 3" key="1">
    <citation type="journal article" date="2014" name="BMC Genomics">
        <title>Genome sequence of Anopheles sinensis provides insight into genetics basis of mosquito competence for malaria parasites.</title>
        <authorList>
            <person name="Zhou D."/>
            <person name="Zhang D."/>
            <person name="Ding G."/>
            <person name="Shi L."/>
            <person name="Hou Q."/>
            <person name="Ye Y."/>
            <person name="Xu Y."/>
            <person name="Zhou H."/>
            <person name="Xiong C."/>
            <person name="Li S."/>
            <person name="Yu J."/>
            <person name="Hong S."/>
            <person name="Yu X."/>
            <person name="Zou P."/>
            <person name="Chen C."/>
            <person name="Chang X."/>
            <person name="Wang W."/>
            <person name="Lv Y."/>
            <person name="Sun Y."/>
            <person name="Ma L."/>
            <person name="Shen B."/>
            <person name="Zhu C."/>
        </authorList>
    </citation>
    <scope>NUCLEOTIDE SEQUENCE [LARGE SCALE GENOMIC DNA]</scope>
</reference>
<reference evidence="2" key="2">
    <citation type="submission" date="2020-05" db="UniProtKB">
        <authorList>
            <consortium name="EnsemblMetazoa"/>
        </authorList>
    </citation>
    <scope>IDENTIFICATION</scope>
</reference>
<keyword evidence="3" id="KW-1185">Reference proteome</keyword>
<dbReference type="VEuPathDB" id="VectorBase:ASIC005085"/>
<protein>
    <submittedName>
        <fullName evidence="1 2">Ig-like domain-containing surface protein</fullName>
    </submittedName>
</protein>
<name>A0A084VIH5_ANOSI</name>
<proteinExistence type="predicted"/>
<evidence type="ECO:0000313" key="3">
    <source>
        <dbReference type="Proteomes" id="UP000030765"/>
    </source>
</evidence>
<evidence type="ECO:0000313" key="1">
    <source>
        <dbReference type="EMBL" id="KFB37769.1"/>
    </source>
</evidence>
<accession>A0A084VIH5</accession>